<dbReference type="Gene3D" id="3.40.50.1820">
    <property type="entry name" value="alpha/beta hydrolase"/>
    <property type="match status" value="1"/>
</dbReference>
<accession>A0A5K7ZGV7</accession>
<dbReference type="KEGG" id="dov:DSCO28_20040"/>
<protein>
    <submittedName>
        <fullName evidence="2">Lysophospholipase</fullName>
    </submittedName>
</protein>
<evidence type="ECO:0000313" key="3">
    <source>
        <dbReference type="Proteomes" id="UP000425960"/>
    </source>
</evidence>
<dbReference type="Pfam" id="PF12697">
    <property type="entry name" value="Abhydrolase_6"/>
    <property type="match status" value="1"/>
</dbReference>
<evidence type="ECO:0000313" key="2">
    <source>
        <dbReference type="EMBL" id="BBO81438.1"/>
    </source>
</evidence>
<dbReference type="AlphaFoldDB" id="A0A5K7ZGV7"/>
<dbReference type="InterPro" id="IPR000073">
    <property type="entry name" value="AB_hydrolase_1"/>
</dbReference>
<sequence>MHADSTIRIPQRLAQLDGYLANTESRCAGIRKSCEKKIVWYGGRVEKRPLAIVYLHGFSASRMETWPLCDRLAASIGANLFYTRLAGHGQDGTALGAARVEEWLADGLEAMAIGDRIGERIILVGASTGGTLATWLAAQPSVAPLLHRLILLSPNFMPKNPMAAAALWPPSFRLVEAFFGSWRCFSAASRLQARYWTTRYPLCAVASMMQMVKKSWRADLRVATMPVLMLINPWDRIINVSLALARFMGFPSPRKRLIFFRANRDPGRHVLAGSILSPETTATVLGIIRKNLNEALK</sequence>
<feature type="domain" description="AB hydrolase-1" evidence="1">
    <location>
        <begin position="52"/>
        <end position="246"/>
    </location>
</feature>
<dbReference type="RefSeq" id="WP_155322153.1">
    <property type="nucleotide sequence ID" value="NZ_AP021876.1"/>
</dbReference>
<name>A0A5K7ZGV7_9BACT</name>
<dbReference type="Proteomes" id="UP000425960">
    <property type="component" value="Chromosome"/>
</dbReference>
<dbReference type="InterPro" id="IPR029058">
    <property type="entry name" value="AB_hydrolase_fold"/>
</dbReference>
<gene>
    <name evidence="2" type="ORF">DSCO28_20040</name>
</gene>
<dbReference type="EMBL" id="AP021876">
    <property type="protein sequence ID" value="BBO81438.1"/>
    <property type="molecule type" value="Genomic_DNA"/>
</dbReference>
<dbReference type="SUPFAM" id="SSF53474">
    <property type="entry name" value="alpha/beta-Hydrolases"/>
    <property type="match status" value="1"/>
</dbReference>
<evidence type="ECO:0000259" key="1">
    <source>
        <dbReference type="Pfam" id="PF12697"/>
    </source>
</evidence>
<proteinExistence type="predicted"/>
<organism evidence="2 3">
    <name type="scientific">Desulfosarcina ovata subsp. sediminis</name>
    <dbReference type="NCBI Taxonomy" id="885957"/>
    <lineage>
        <taxon>Bacteria</taxon>
        <taxon>Pseudomonadati</taxon>
        <taxon>Thermodesulfobacteriota</taxon>
        <taxon>Desulfobacteria</taxon>
        <taxon>Desulfobacterales</taxon>
        <taxon>Desulfosarcinaceae</taxon>
        <taxon>Desulfosarcina</taxon>
    </lineage>
</organism>
<reference evidence="2 3" key="1">
    <citation type="submission" date="2019-11" db="EMBL/GenBank/DDBJ databases">
        <title>Comparative genomics of hydrocarbon-degrading Desulfosarcina strains.</title>
        <authorList>
            <person name="Watanabe M."/>
            <person name="Kojima H."/>
            <person name="Fukui M."/>
        </authorList>
    </citation>
    <scope>NUCLEOTIDE SEQUENCE [LARGE SCALE GENOMIC DNA]</scope>
    <source>
        <strain evidence="2 3">28bB2T</strain>
    </source>
</reference>